<protein>
    <recommendedName>
        <fullName evidence="3">Apple domain-containing protein</fullName>
    </recommendedName>
</protein>
<feature type="chain" id="PRO_5014448496" description="Apple domain-containing protein" evidence="2">
    <location>
        <begin position="22"/>
        <end position="200"/>
    </location>
</feature>
<gene>
    <name evidence="4" type="ORF">K444DRAFT_603102</name>
</gene>
<evidence type="ECO:0000313" key="4">
    <source>
        <dbReference type="EMBL" id="PMD52281.1"/>
    </source>
</evidence>
<keyword evidence="5" id="KW-1185">Reference proteome</keyword>
<dbReference type="Gene3D" id="3.50.4.10">
    <property type="entry name" value="Hepatocyte Growth Factor"/>
    <property type="match status" value="1"/>
</dbReference>
<dbReference type="Pfam" id="PF14295">
    <property type="entry name" value="PAN_4"/>
    <property type="match status" value="1"/>
</dbReference>
<evidence type="ECO:0000313" key="5">
    <source>
        <dbReference type="Proteomes" id="UP000235371"/>
    </source>
</evidence>
<dbReference type="GeneID" id="36586835"/>
<dbReference type="Pfam" id="PF00024">
    <property type="entry name" value="PAN_1"/>
    <property type="match status" value="1"/>
</dbReference>
<dbReference type="OrthoDB" id="3793367at2759"/>
<feature type="signal peptide" evidence="2">
    <location>
        <begin position="1"/>
        <end position="21"/>
    </location>
</feature>
<accession>A0A2J6SNC2</accession>
<proteinExistence type="predicted"/>
<dbReference type="Gene3D" id="3.30.30.180">
    <property type="match status" value="1"/>
</dbReference>
<dbReference type="EMBL" id="KZ613912">
    <property type="protein sequence ID" value="PMD52281.1"/>
    <property type="molecule type" value="Genomic_DNA"/>
</dbReference>
<feature type="domain" description="Apple" evidence="3">
    <location>
        <begin position="30"/>
        <end position="102"/>
    </location>
</feature>
<dbReference type="InterPro" id="IPR003609">
    <property type="entry name" value="Pan_app"/>
</dbReference>
<reference evidence="4 5" key="1">
    <citation type="submission" date="2016-04" db="EMBL/GenBank/DDBJ databases">
        <title>A degradative enzymes factory behind the ericoid mycorrhizal symbiosis.</title>
        <authorList>
            <consortium name="DOE Joint Genome Institute"/>
            <person name="Martino E."/>
            <person name="Morin E."/>
            <person name="Grelet G."/>
            <person name="Kuo A."/>
            <person name="Kohler A."/>
            <person name="Daghino S."/>
            <person name="Barry K."/>
            <person name="Choi C."/>
            <person name="Cichocki N."/>
            <person name="Clum A."/>
            <person name="Copeland A."/>
            <person name="Hainaut M."/>
            <person name="Haridas S."/>
            <person name="Labutti K."/>
            <person name="Lindquist E."/>
            <person name="Lipzen A."/>
            <person name="Khouja H.-R."/>
            <person name="Murat C."/>
            <person name="Ohm R."/>
            <person name="Olson A."/>
            <person name="Spatafora J."/>
            <person name="Veneault-Fourrey C."/>
            <person name="Henrissat B."/>
            <person name="Grigoriev I."/>
            <person name="Martin F."/>
            <person name="Perotto S."/>
        </authorList>
    </citation>
    <scope>NUCLEOTIDE SEQUENCE [LARGE SCALE GENOMIC DNA]</scope>
    <source>
        <strain evidence="4 5">E</strain>
    </source>
</reference>
<evidence type="ECO:0000256" key="1">
    <source>
        <dbReference type="SAM" id="MobiDB-lite"/>
    </source>
</evidence>
<name>A0A2J6SNC2_9HELO</name>
<dbReference type="RefSeq" id="XP_024729185.1">
    <property type="nucleotide sequence ID" value="XM_024878758.1"/>
</dbReference>
<organism evidence="4 5">
    <name type="scientific">Hyaloscypha bicolor E</name>
    <dbReference type="NCBI Taxonomy" id="1095630"/>
    <lineage>
        <taxon>Eukaryota</taxon>
        <taxon>Fungi</taxon>
        <taxon>Dikarya</taxon>
        <taxon>Ascomycota</taxon>
        <taxon>Pezizomycotina</taxon>
        <taxon>Leotiomycetes</taxon>
        <taxon>Helotiales</taxon>
        <taxon>Hyaloscyphaceae</taxon>
        <taxon>Hyaloscypha</taxon>
        <taxon>Hyaloscypha bicolor</taxon>
    </lineage>
</organism>
<dbReference type="Proteomes" id="UP000235371">
    <property type="component" value="Unassembled WGS sequence"/>
</dbReference>
<sequence length="200" mass="19542">MHSSFAATLLAVSAIFSNALAGPLYTRQVCGAAPGGNVAQSPLSQPAGITTAADCATQCKGNPSCLSFLFGLVNSVDKCMLFSVAAASIPPQTNMVAYDIGCSSIPSVVPTAANPGAQGGATGNNNGGTTQNGANNGGTNNGGATANQGTHANPMNAIPAGNPNPISTPAATSLAACLAACQGNPACVAYTFTSNTCKLF</sequence>
<dbReference type="SUPFAM" id="SSF57414">
    <property type="entry name" value="Hairpin loop containing domain-like"/>
    <property type="match status" value="1"/>
</dbReference>
<evidence type="ECO:0000259" key="3">
    <source>
        <dbReference type="PROSITE" id="PS50948"/>
    </source>
</evidence>
<dbReference type="PROSITE" id="PS50948">
    <property type="entry name" value="PAN"/>
    <property type="match status" value="2"/>
</dbReference>
<evidence type="ECO:0000256" key="2">
    <source>
        <dbReference type="SAM" id="SignalP"/>
    </source>
</evidence>
<keyword evidence="2" id="KW-0732">Signal</keyword>
<dbReference type="AlphaFoldDB" id="A0A2J6SNC2"/>
<feature type="domain" description="Apple" evidence="3">
    <location>
        <begin position="145"/>
        <end position="200"/>
    </location>
</feature>
<feature type="compositionally biased region" description="Gly residues" evidence="1">
    <location>
        <begin position="117"/>
        <end position="126"/>
    </location>
</feature>
<feature type="region of interest" description="Disordered" evidence="1">
    <location>
        <begin position="116"/>
        <end position="164"/>
    </location>
</feature>
<dbReference type="InParanoid" id="A0A2J6SNC2"/>